<dbReference type="Gene3D" id="3.40.50.2000">
    <property type="entry name" value="Glycogen Phosphorylase B"/>
    <property type="match status" value="2"/>
</dbReference>
<name>F0JD93_9BACT</name>
<sequence>MREYKKIGVWQTAFLGDAVLTLPLLRALKDRFPDADIHFFVRAGVESVFAGQPEIAQVRPFAKRGAEKSLNAAVRLGWALGREGFDLWISAHTSLRSALVAGATGIGRRIGYDRPWYNRLAYTDAVSRRFDELAEIERLMELARPLGITGPAPKARLVLPEKARLAADGFWETFGFDRPVLGIHPGSTWPTKCWPVEYFSEIVRRAVDAGAHVLVFAGPGEEDTAARVIAGAGADPHRVTNLAGQLSLPELAAYFGRLDACLTNDSGPMHLAWTQDVPLVALFGPTVESLGFFPRGARSTVLETEGLACRPCGLHGPKKCPEGHFKCMRELTPDRVWPVLAGKLGL</sequence>
<evidence type="ECO:0000256" key="4">
    <source>
        <dbReference type="ARBA" id="ARBA00044042"/>
    </source>
</evidence>
<comment type="catalytic activity">
    <reaction evidence="5">
        <text>an L-alpha-D-Hep-(1-&gt;5)-[alpha-Kdo-(2-&gt;4)]-alpha-Kdo-(2-&gt;6)-lipid A + ADP-L-glycero-beta-D-manno-heptose = an L-alpha-D-Hep-(1-&gt;3)-L-alpha-D-Hep-(1-&gt;5)-[alpha-Kdo-(2-&gt;4)]-alpha-Kdo-(2-&gt;6)-lipid A + ADP + H(+)</text>
        <dbReference type="Rhea" id="RHEA:74071"/>
        <dbReference type="ChEBI" id="CHEBI:15378"/>
        <dbReference type="ChEBI" id="CHEBI:61506"/>
        <dbReference type="ChEBI" id="CHEBI:193068"/>
        <dbReference type="ChEBI" id="CHEBI:193069"/>
        <dbReference type="ChEBI" id="CHEBI:456216"/>
        <dbReference type="EC" id="2.4.99.24"/>
    </reaction>
</comment>
<dbReference type="InterPro" id="IPR051199">
    <property type="entry name" value="LPS_LOS_Heptosyltrfase"/>
</dbReference>
<dbReference type="GO" id="GO:0008713">
    <property type="term" value="F:ADP-heptose-lipopolysaccharide heptosyltransferase activity"/>
    <property type="evidence" value="ECO:0007669"/>
    <property type="project" value="UniProtKB-EC"/>
</dbReference>
<dbReference type="OrthoDB" id="9760688at2"/>
<keyword evidence="1" id="KW-0328">Glycosyltransferase</keyword>
<keyword evidence="7" id="KW-1185">Reference proteome</keyword>
<dbReference type="EC" id="2.4.99.24" evidence="4"/>
<dbReference type="Pfam" id="PF01075">
    <property type="entry name" value="Glyco_transf_9"/>
    <property type="match status" value="1"/>
</dbReference>
<gene>
    <name evidence="6" type="ORF">DND132_2564</name>
</gene>
<dbReference type="EMBL" id="CP003220">
    <property type="protein sequence ID" value="EGB15767.1"/>
    <property type="molecule type" value="Genomic_DNA"/>
</dbReference>
<reference evidence="6 7" key="1">
    <citation type="journal article" date="2011" name="J. Bacteriol.">
        <title>Genome sequence of the mercury-methylating strain Desulfovibrio desulfuricans ND132.</title>
        <authorList>
            <person name="Brown S.D."/>
            <person name="Gilmour C.C."/>
            <person name="Kucken A.M."/>
            <person name="Wall J.D."/>
            <person name="Elias D.A."/>
            <person name="Brandt C.C."/>
            <person name="Podar M."/>
            <person name="Chertkov O."/>
            <person name="Held B."/>
            <person name="Bruce D.C."/>
            <person name="Detter J.C."/>
            <person name="Tapia R."/>
            <person name="Han C.S."/>
            <person name="Goodwin L.A."/>
            <person name="Cheng J.F."/>
            <person name="Pitluck S."/>
            <person name="Woyke T."/>
            <person name="Mikhailova N."/>
            <person name="Ivanova N.N."/>
            <person name="Han J."/>
            <person name="Lucas S."/>
            <person name="Lapidus A.L."/>
            <person name="Land M.L."/>
            <person name="Hauser L.J."/>
            <person name="Palumbo A.V."/>
        </authorList>
    </citation>
    <scope>NUCLEOTIDE SEQUENCE [LARGE SCALE GENOMIC DNA]</scope>
    <source>
        <strain evidence="6 7">ND132</strain>
    </source>
</reference>
<dbReference type="CDD" id="cd03789">
    <property type="entry name" value="GT9_LPS_heptosyltransferase"/>
    <property type="match status" value="1"/>
</dbReference>
<dbReference type="HOGENOM" id="CLU_038371_3_0_7"/>
<evidence type="ECO:0000256" key="1">
    <source>
        <dbReference type="ARBA" id="ARBA00022676"/>
    </source>
</evidence>
<dbReference type="Proteomes" id="UP000007845">
    <property type="component" value="Chromosome"/>
</dbReference>
<dbReference type="AlphaFoldDB" id="F0JD93"/>
<evidence type="ECO:0000256" key="5">
    <source>
        <dbReference type="ARBA" id="ARBA00047503"/>
    </source>
</evidence>
<dbReference type="PANTHER" id="PTHR30160:SF1">
    <property type="entry name" value="LIPOPOLYSACCHARIDE 1,2-N-ACETYLGLUCOSAMINETRANSFERASE-RELATED"/>
    <property type="match status" value="1"/>
</dbReference>
<dbReference type="PANTHER" id="PTHR30160">
    <property type="entry name" value="TETRAACYLDISACCHARIDE 4'-KINASE-RELATED"/>
    <property type="match status" value="1"/>
</dbReference>
<dbReference type="SMR" id="F0JD93"/>
<dbReference type="NCBIfam" id="TIGR02195">
    <property type="entry name" value="heptsyl_trn_II"/>
    <property type="match status" value="1"/>
</dbReference>
<dbReference type="GO" id="GO:0005829">
    <property type="term" value="C:cytosol"/>
    <property type="evidence" value="ECO:0007669"/>
    <property type="project" value="TreeGrafter"/>
</dbReference>
<evidence type="ECO:0000256" key="2">
    <source>
        <dbReference type="ARBA" id="ARBA00022679"/>
    </source>
</evidence>
<dbReference type="STRING" id="641491.DND132_2564"/>
<dbReference type="RefSeq" id="WP_014323193.1">
    <property type="nucleotide sequence ID" value="NC_016803.1"/>
</dbReference>
<keyword evidence="2 6" id="KW-0808">Transferase</keyword>
<evidence type="ECO:0000313" key="6">
    <source>
        <dbReference type="EMBL" id="EGB15767.1"/>
    </source>
</evidence>
<dbReference type="KEGG" id="ddn:DND132_2564"/>
<evidence type="ECO:0000313" key="7">
    <source>
        <dbReference type="Proteomes" id="UP000007845"/>
    </source>
</evidence>
<evidence type="ECO:0000256" key="3">
    <source>
        <dbReference type="ARBA" id="ARBA00043995"/>
    </source>
</evidence>
<proteinExistence type="inferred from homology"/>
<accession>F0JD93</accession>
<dbReference type="SUPFAM" id="SSF53756">
    <property type="entry name" value="UDP-Glycosyltransferase/glycogen phosphorylase"/>
    <property type="match status" value="1"/>
</dbReference>
<comment type="similarity">
    <text evidence="3">Belongs to the glycosyltransferase 9 family.</text>
</comment>
<dbReference type="eggNOG" id="COG0859">
    <property type="taxonomic scope" value="Bacteria"/>
</dbReference>
<dbReference type="InterPro" id="IPR002201">
    <property type="entry name" value="Glyco_trans_9"/>
</dbReference>
<organism evidence="6 7">
    <name type="scientific">Pseudodesulfovibrio mercurii</name>
    <dbReference type="NCBI Taxonomy" id="641491"/>
    <lineage>
        <taxon>Bacteria</taxon>
        <taxon>Pseudomonadati</taxon>
        <taxon>Thermodesulfobacteriota</taxon>
        <taxon>Desulfovibrionia</taxon>
        <taxon>Desulfovibrionales</taxon>
        <taxon>Desulfovibrionaceae</taxon>
    </lineage>
</organism>
<dbReference type="GO" id="GO:0009244">
    <property type="term" value="P:lipopolysaccharide core region biosynthetic process"/>
    <property type="evidence" value="ECO:0007669"/>
    <property type="project" value="TreeGrafter"/>
</dbReference>
<dbReference type="InterPro" id="IPR011910">
    <property type="entry name" value="RfaF"/>
</dbReference>
<protein>
    <recommendedName>
        <fullName evidence="4">lipopolysaccharide heptosyltransferase II</fullName>
        <ecNumber evidence="4">2.4.99.24</ecNumber>
    </recommendedName>
</protein>